<dbReference type="Proteomes" id="UP000007148">
    <property type="component" value="Unassembled WGS sequence"/>
</dbReference>
<reference evidence="2 3" key="1">
    <citation type="journal article" date="2011" name="PLoS Pathog.">
        <title>Endophytic Life Strategies Decoded by Genome and Transcriptome Analyses of the Mutualistic Root Symbiont Piriformospora indica.</title>
        <authorList>
            <person name="Zuccaro A."/>
            <person name="Lahrmann U."/>
            <person name="Guldener U."/>
            <person name="Langen G."/>
            <person name="Pfiffi S."/>
            <person name="Biedenkopf D."/>
            <person name="Wong P."/>
            <person name="Samans B."/>
            <person name="Grimm C."/>
            <person name="Basiewicz M."/>
            <person name="Murat C."/>
            <person name="Martin F."/>
            <person name="Kogel K.H."/>
        </authorList>
    </citation>
    <scope>NUCLEOTIDE SEQUENCE [LARGE SCALE GENOMIC DNA]</scope>
    <source>
        <strain evidence="2 3">DSM 11827</strain>
    </source>
</reference>
<feature type="compositionally biased region" description="Pro residues" evidence="1">
    <location>
        <begin position="104"/>
        <end position="113"/>
    </location>
</feature>
<feature type="region of interest" description="Disordered" evidence="1">
    <location>
        <begin position="1"/>
        <end position="177"/>
    </location>
</feature>
<feature type="region of interest" description="Disordered" evidence="1">
    <location>
        <begin position="189"/>
        <end position="216"/>
    </location>
</feature>
<name>G4TQQ6_SERID</name>
<dbReference type="OrthoDB" id="3270367at2759"/>
<proteinExistence type="predicted"/>
<protein>
    <submittedName>
        <fullName evidence="2">Uncharacterized protein</fullName>
    </submittedName>
</protein>
<sequence>MSFSYGAVPPPDSPPLRAMPLSPAPARTDRRAKRQTTALSPSSIATGMSGLSLDDDPLDLNATTTTGRRSDSSLSRNSTMSSKRASAAPALPVPKMINSLPPNYQHPPSPAPSAAPSLSHSSSTHDSSSSCASSIKSSRAPRLNTAVERTNNSSDSLSSEPVTPTGTSFSRSRGKSISRAVGKLASDFLSLKGGKNKDRSEHPEPVPALPTGPFRK</sequence>
<feature type="compositionally biased region" description="Polar residues" evidence="1">
    <location>
        <begin position="35"/>
        <end position="46"/>
    </location>
</feature>
<keyword evidence="3" id="KW-1185">Reference proteome</keyword>
<organism evidence="2 3">
    <name type="scientific">Serendipita indica (strain DSM 11827)</name>
    <name type="common">Root endophyte fungus</name>
    <name type="synonym">Piriformospora indica</name>
    <dbReference type="NCBI Taxonomy" id="1109443"/>
    <lineage>
        <taxon>Eukaryota</taxon>
        <taxon>Fungi</taxon>
        <taxon>Dikarya</taxon>
        <taxon>Basidiomycota</taxon>
        <taxon>Agaricomycotina</taxon>
        <taxon>Agaricomycetes</taxon>
        <taxon>Sebacinales</taxon>
        <taxon>Serendipitaceae</taxon>
        <taxon>Serendipita</taxon>
    </lineage>
</organism>
<feature type="compositionally biased region" description="Polar residues" evidence="1">
    <location>
        <begin position="147"/>
        <end position="171"/>
    </location>
</feature>
<feature type="compositionally biased region" description="Polar residues" evidence="1">
    <location>
        <begin position="61"/>
        <end position="84"/>
    </location>
</feature>
<dbReference type="EMBL" id="CAFZ01000242">
    <property type="protein sequence ID" value="CCA73649.1"/>
    <property type="molecule type" value="Genomic_DNA"/>
</dbReference>
<evidence type="ECO:0000256" key="1">
    <source>
        <dbReference type="SAM" id="MobiDB-lite"/>
    </source>
</evidence>
<evidence type="ECO:0000313" key="2">
    <source>
        <dbReference type="EMBL" id="CCA73649.1"/>
    </source>
</evidence>
<comment type="caution">
    <text evidence="2">The sequence shown here is derived from an EMBL/GenBank/DDBJ whole genome shotgun (WGS) entry which is preliminary data.</text>
</comment>
<gene>
    <name evidence="2" type="ORF">PIIN_07602</name>
</gene>
<dbReference type="HOGENOM" id="CLU_1278058_0_0_1"/>
<evidence type="ECO:0000313" key="3">
    <source>
        <dbReference type="Proteomes" id="UP000007148"/>
    </source>
</evidence>
<dbReference type="InParanoid" id="G4TQQ6"/>
<feature type="compositionally biased region" description="Basic and acidic residues" evidence="1">
    <location>
        <begin position="195"/>
        <end position="204"/>
    </location>
</feature>
<accession>G4TQQ6</accession>
<dbReference type="AlphaFoldDB" id="G4TQQ6"/>
<feature type="compositionally biased region" description="Low complexity" evidence="1">
    <location>
        <begin position="114"/>
        <end position="141"/>
    </location>
</feature>